<feature type="non-terminal residue" evidence="9">
    <location>
        <position position="302"/>
    </location>
</feature>
<dbReference type="GO" id="GO:0022857">
    <property type="term" value="F:transmembrane transporter activity"/>
    <property type="evidence" value="ECO:0007669"/>
    <property type="project" value="InterPro"/>
</dbReference>
<keyword evidence="4 7" id="KW-1133">Transmembrane helix</keyword>
<feature type="non-terminal residue" evidence="9">
    <location>
        <position position="1"/>
    </location>
</feature>
<feature type="transmembrane region" description="Helical" evidence="7">
    <location>
        <begin position="156"/>
        <end position="179"/>
    </location>
</feature>
<dbReference type="InterPro" id="IPR044770">
    <property type="entry name" value="MFS_spinster-like"/>
</dbReference>
<organism evidence="9 10">
    <name type="scientific">Pristionchus entomophagus</name>
    <dbReference type="NCBI Taxonomy" id="358040"/>
    <lineage>
        <taxon>Eukaryota</taxon>
        <taxon>Metazoa</taxon>
        <taxon>Ecdysozoa</taxon>
        <taxon>Nematoda</taxon>
        <taxon>Chromadorea</taxon>
        <taxon>Rhabditida</taxon>
        <taxon>Rhabditina</taxon>
        <taxon>Diplogasteromorpha</taxon>
        <taxon>Diplogasteroidea</taxon>
        <taxon>Neodiplogasteridae</taxon>
        <taxon>Pristionchus</taxon>
    </lineage>
</organism>
<dbReference type="Gene3D" id="1.20.1250.20">
    <property type="entry name" value="MFS general substrate transporter like domains"/>
    <property type="match status" value="1"/>
</dbReference>
<protein>
    <recommendedName>
        <fullName evidence="8">Major facilitator superfamily (MFS) profile domain-containing protein</fullName>
    </recommendedName>
</protein>
<evidence type="ECO:0000256" key="2">
    <source>
        <dbReference type="ARBA" id="ARBA00022448"/>
    </source>
</evidence>
<evidence type="ECO:0000313" key="9">
    <source>
        <dbReference type="EMBL" id="GMS80563.1"/>
    </source>
</evidence>
<feature type="transmembrane region" description="Helical" evidence="7">
    <location>
        <begin position="67"/>
        <end position="88"/>
    </location>
</feature>
<reference evidence="9" key="1">
    <citation type="submission" date="2023-10" db="EMBL/GenBank/DDBJ databases">
        <title>Genome assembly of Pristionchus species.</title>
        <authorList>
            <person name="Yoshida K."/>
            <person name="Sommer R.J."/>
        </authorList>
    </citation>
    <scope>NUCLEOTIDE SEQUENCE</scope>
    <source>
        <strain evidence="9">RS0144</strain>
    </source>
</reference>
<keyword evidence="5 7" id="KW-0472">Membrane</keyword>
<keyword evidence="3 7" id="KW-0812">Transmembrane</keyword>
<evidence type="ECO:0000256" key="3">
    <source>
        <dbReference type="ARBA" id="ARBA00022692"/>
    </source>
</evidence>
<feature type="transmembrane region" description="Helical" evidence="7">
    <location>
        <begin position="284"/>
        <end position="301"/>
    </location>
</feature>
<feature type="transmembrane region" description="Helical" evidence="7">
    <location>
        <begin position="120"/>
        <end position="144"/>
    </location>
</feature>
<comment type="subcellular location">
    <subcellularLocation>
        <location evidence="1">Membrane</location>
        <topology evidence="1">Multi-pass membrane protein</topology>
    </subcellularLocation>
</comment>
<feature type="transmembrane region" description="Helical" evidence="7">
    <location>
        <begin position="185"/>
        <end position="207"/>
    </location>
</feature>
<evidence type="ECO:0000256" key="7">
    <source>
        <dbReference type="SAM" id="Phobius"/>
    </source>
</evidence>
<sequence length="302" mass="32673">SVMGRYGSNDGTDAKVVTFEHSNLVRRILSTFAISTTLCMMKYDGAAIDGVIPLMQNYFSITDSRTALLQTMATVASSIALVVVGIIGDRVEKRSFVLLSISLWLLLNGLSIFVPGNMYWLFLSLRTLADVGESVVGALTPVIYSDFYKDRALGRALVANTLANFIGMISSTSISSIFLTSGMPWQTALLPSLAIIIPLFLILLFAMPKTSATKHQSRGYIGDIKHLLSIKSYVLLVIGASLSSVYGKAVTFWMPTYVFYAWTAAGEAVFGSVPYAGVMTLNSMLSLAGSFVGIPLFMFIAE</sequence>
<comment type="caution">
    <text evidence="9">The sequence shown here is derived from an EMBL/GenBank/DDBJ whole genome shotgun (WGS) entry which is preliminary data.</text>
</comment>
<dbReference type="InterPro" id="IPR020846">
    <property type="entry name" value="MFS_dom"/>
</dbReference>
<dbReference type="AlphaFoldDB" id="A0AAV5SIS7"/>
<dbReference type="SUPFAM" id="SSF103473">
    <property type="entry name" value="MFS general substrate transporter"/>
    <property type="match status" value="1"/>
</dbReference>
<keyword evidence="10" id="KW-1185">Reference proteome</keyword>
<evidence type="ECO:0000256" key="5">
    <source>
        <dbReference type="ARBA" id="ARBA00023136"/>
    </source>
</evidence>
<dbReference type="InterPro" id="IPR011701">
    <property type="entry name" value="MFS"/>
</dbReference>
<proteinExistence type="inferred from homology"/>
<dbReference type="Pfam" id="PF07690">
    <property type="entry name" value="MFS_1"/>
    <property type="match status" value="1"/>
</dbReference>
<dbReference type="Proteomes" id="UP001432027">
    <property type="component" value="Unassembled WGS sequence"/>
</dbReference>
<dbReference type="GO" id="GO:0016020">
    <property type="term" value="C:membrane"/>
    <property type="evidence" value="ECO:0007669"/>
    <property type="project" value="UniProtKB-SubCell"/>
</dbReference>
<evidence type="ECO:0000256" key="6">
    <source>
        <dbReference type="ARBA" id="ARBA00024338"/>
    </source>
</evidence>
<evidence type="ECO:0000313" key="10">
    <source>
        <dbReference type="Proteomes" id="UP001432027"/>
    </source>
</evidence>
<feature type="domain" description="Major facilitator superfamily (MFS) profile" evidence="8">
    <location>
        <begin position="30"/>
        <end position="302"/>
    </location>
</feature>
<evidence type="ECO:0000259" key="8">
    <source>
        <dbReference type="PROSITE" id="PS50850"/>
    </source>
</evidence>
<comment type="similarity">
    <text evidence="6">Belongs to the major facilitator superfamily. Spinster (TC 2.A.1.49) family.</text>
</comment>
<gene>
    <name evidence="9" type="ORF">PENTCL1PPCAC_2738</name>
</gene>
<dbReference type="PANTHER" id="PTHR23505:SF79">
    <property type="entry name" value="PROTEIN SPINSTER"/>
    <property type="match status" value="1"/>
</dbReference>
<accession>A0AAV5SIS7</accession>
<feature type="transmembrane region" description="Helical" evidence="7">
    <location>
        <begin position="259"/>
        <end position="277"/>
    </location>
</feature>
<feature type="transmembrane region" description="Helical" evidence="7">
    <location>
        <begin position="95"/>
        <end position="114"/>
    </location>
</feature>
<name>A0AAV5SIS7_9BILA</name>
<feature type="transmembrane region" description="Helical" evidence="7">
    <location>
        <begin position="228"/>
        <end position="247"/>
    </location>
</feature>
<dbReference type="PROSITE" id="PS50850">
    <property type="entry name" value="MFS"/>
    <property type="match status" value="1"/>
</dbReference>
<evidence type="ECO:0000256" key="1">
    <source>
        <dbReference type="ARBA" id="ARBA00004141"/>
    </source>
</evidence>
<keyword evidence="2" id="KW-0813">Transport</keyword>
<dbReference type="PANTHER" id="PTHR23505">
    <property type="entry name" value="SPINSTER"/>
    <property type="match status" value="1"/>
</dbReference>
<evidence type="ECO:0000256" key="4">
    <source>
        <dbReference type="ARBA" id="ARBA00022989"/>
    </source>
</evidence>
<dbReference type="InterPro" id="IPR036259">
    <property type="entry name" value="MFS_trans_sf"/>
</dbReference>
<dbReference type="EMBL" id="BTSX01000001">
    <property type="protein sequence ID" value="GMS80563.1"/>
    <property type="molecule type" value="Genomic_DNA"/>
</dbReference>